<comment type="subcellular location">
    <subcellularLocation>
        <location evidence="1">Cell membrane</location>
        <topology evidence="1">Peripheral membrane protein</topology>
    </subcellularLocation>
</comment>
<comment type="caution">
    <text evidence="10">The sequence shown here is derived from an EMBL/GenBank/DDBJ whole genome shotgun (WGS) entry which is preliminary data.</text>
</comment>
<dbReference type="GO" id="GO:0016887">
    <property type="term" value="F:ATP hydrolysis activity"/>
    <property type="evidence" value="ECO:0007669"/>
    <property type="project" value="InterPro"/>
</dbReference>
<dbReference type="Gene3D" id="3.40.50.300">
    <property type="entry name" value="P-loop containing nucleotide triphosphate hydrolases"/>
    <property type="match status" value="2"/>
</dbReference>
<dbReference type="GO" id="GO:0005524">
    <property type="term" value="F:ATP binding"/>
    <property type="evidence" value="ECO:0007669"/>
    <property type="project" value="UniProtKB-KW"/>
</dbReference>
<dbReference type="InterPro" id="IPR050107">
    <property type="entry name" value="ABC_carbohydrate_import_ATPase"/>
</dbReference>
<evidence type="ECO:0000256" key="7">
    <source>
        <dbReference type="ARBA" id="ARBA00022967"/>
    </source>
</evidence>
<keyword evidence="5" id="KW-0547">Nucleotide-binding</keyword>
<feature type="domain" description="ABC transporter" evidence="9">
    <location>
        <begin position="8"/>
        <end position="244"/>
    </location>
</feature>
<keyword evidence="7" id="KW-1278">Translocase</keyword>
<dbReference type="FunFam" id="3.40.50.300:FF:000127">
    <property type="entry name" value="Ribose import ATP-binding protein RbsA"/>
    <property type="match status" value="1"/>
</dbReference>
<dbReference type="SMART" id="SM00382">
    <property type="entry name" value="AAA"/>
    <property type="match status" value="2"/>
</dbReference>
<dbReference type="SUPFAM" id="SSF52540">
    <property type="entry name" value="P-loop containing nucleoside triphosphate hydrolases"/>
    <property type="match status" value="2"/>
</dbReference>
<sequence>MAEDGVVLSMKGISKSFPGVKALSKVDFQLRKGEIHALMGENGAGKSTLIKVLTGVYEIDEGSITLNGDDIKIASTYDAQQHGISTVYQEINLCPNLTVAENIYIGRQPMKAGSIDWKEINKNAEKLLSERLNLNIDVKRMLSSYSVAVQQMIAIARAVDISRGILILDEPTSSLDNSEVERLFSIMRKLKNEGMSIIFVTHFLDQVYGISDRITVLRNGHMVGSYDADKLSRLELVSKMIGKNIEEVKALNSSNKKEEKKFADGNLISTSAFGRVGSIQPFNIEIKRGEVLGLAGLLGAGRSESARLIFGIDKADHGKIKIRGKEYSYIYPQRAIEEGFGFCPEDRKVEGIVAQLTIRENIILALQSKRGVFKYIPMKQQQEIAQKYIDMLGIKTPSMEQRIDNLSGGNQQKVILARWLATNPELLILDEPTRGIDVGAKSEIMKLVLDLASEGVTIIFISSELSEIVKCCDRILILRDRNIIGELKGEELEEANIMTTIAKGGLSGGEV</sequence>
<dbReference type="Proteomes" id="UP000580568">
    <property type="component" value="Unassembled WGS sequence"/>
</dbReference>
<keyword evidence="6 10" id="KW-0067">ATP-binding</keyword>
<dbReference type="RefSeq" id="WP_183277630.1">
    <property type="nucleotide sequence ID" value="NZ_BLZR01000001.1"/>
</dbReference>
<dbReference type="InterPro" id="IPR027417">
    <property type="entry name" value="P-loop_NTPase"/>
</dbReference>
<evidence type="ECO:0000256" key="1">
    <source>
        <dbReference type="ARBA" id="ARBA00004202"/>
    </source>
</evidence>
<dbReference type="Pfam" id="PF00005">
    <property type="entry name" value="ABC_tran"/>
    <property type="match status" value="2"/>
</dbReference>
<dbReference type="CDD" id="cd03216">
    <property type="entry name" value="ABC_Carb_Monos_I"/>
    <property type="match status" value="1"/>
</dbReference>
<dbReference type="GO" id="GO:0005886">
    <property type="term" value="C:plasma membrane"/>
    <property type="evidence" value="ECO:0007669"/>
    <property type="project" value="UniProtKB-SubCell"/>
</dbReference>
<evidence type="ECO:0000256" key="6">
    <source>
        <dbReference type="ARBA" id="ARBA00022840"/>
    </source>
</evidence>
<evidence type="ECO:0000259" key="9">
    <source>
        <dbReference type="PROSITE" id="PS50893"/>
    </source>
</evidence>
<evidence type="ECO:0000256" key="8">
    <source>
        <dbReference type="ARBA" id="ARBA00023136"/>
    </source>
</evidence>
<dbReference type="PROSITE" id="PS00211">
    <property type="entry name" value="ABC_TRANSPORTER_1"/>
    <property type="match status" value="1"/>
</dbReference>
<accession>A0A6V8SI48</accession>
<evidence type="ECO:0000256" key="5">
    <source>
        <dbReference type="ARBA" id="ARBA00022741"/>
    </source>
</evidence>
<dbReference type="PANTHER" id="PTHR43790">
    <property type="entry name" value="CARBOHYDRATE TRANSPORT ATP-BINDING PROTEIN MG119-RELATED"/>
    <property type="match status" value="1"/>
</dbReference>
<evidence type="ECO:0000313" key="10">
    <source>
        <dbReference type="EMBL" id="GFP76185.1"/>
    </source>
</evidence>
<proteinExistence type="predicted"/>
<dbReference type="EMBL" id="BLZR01000001">
    <property type="protein sequence ID" value="GFP76185.1"/>
    <property type="molecule type" value="Genomic_DNA"/>
</dbReference>
<keyword evidence="11" id="KW-1185">Reference proteome</keyword>
<dbReference type="PROSITE" id="PS50893">
    <property type="entry name" value="ABC_TRANSPORTER_2"/>
    <property type="match status" value="2"/>
</dbReference>
<dbReference type="AlphaFoldDB" id="A0A6V8SI48"/>
<dbReference type="PANTHER" id="PTHR43790:SF9">
    <property type="entry name" value="GALACTOFURANOSE TRANSPORTER ATP-BINDING PROTEIN YTFR"/>
    <property type="match status" value="1"/>
</dbReference>
<feature type="domain" description="ABC transporter" evidence="9">
    <location>
        <begin position="262"/>
        <end position="505"/>
    </location>
</feature>
<keyword evidence="3" id="KW-1003">Cell membrane</keyword>
<protein>
    <submittedName>
        <fullName evidence="10">Fructose import ATP-binding protein FruK</fullName>
    </submittedName>
</protein>
<name>A0A6V8SI48_9CLOT</name>
<organism evidence="10 11">
    <name type="scientific">Clostridium fungisolvens</name>
    <dbReference type="NCBI Taxonomy" id="1604897"/>
    <lineage>
        <taxon>Bacteria</taxon>
        <taxon>Bacillati</taxon>
        <taxon>Bacillota</taxon>
        <taxon>Clostridia</taxon>
        <taxon>Eubacteriales</taxon>
        <taxon>Clostridiaceae</taxon>
        <taxon>Clostridium</taxon>
    </lineage>
</organism>
<evidence type="ECO:0000256" key="4">
    <source>
        <dbReference type="ARBA" id="ARBA00022737"/>
    </source>
</evidence>
<keyword evidence="4" id="KW-0677">Repeat</keyword>
<evidence type="ECO:0000256" key="2">
    <source>
        <dbReference type="ARBA" id="ARBA00022448"/>
    </source>
</evidence>
<gene>
    <name evidence="10" type="ORF">bsdtw1_02284</name>
</gene>
<dbReference type="InterPro" id="IPR003439">
    <property type="entry name" value="ABC_transporter-like_ATP-bd"/>
</dbReference>
<keyword evidence="2" id="KW-0813">Transport</keyword>
<evidence type="ECO:0000313" key="11">
    <source>
        <dbReference type="Proteomes" id="UP000580568"/>
    </source>
</evidence>
<reference evidence="10 11" key="1">
    <citation type="submission" date="2020-07" db="EMBL/GenBank/DDBJ databases">
        <title>A new beta-1,3-glucan-decomposing anaerobic bacterium isolated from anoxic soil subjected to biological soil disinfestation.</title>
        <authorList>
            <person name="Ueki A."/>
            <person name="Tonouchi A."/>
        </authorList>
    </citation>
    <scope>NUCLEOTIDE SEQUENCE [LARGE SCALE GENOMIC DNA]</scope>
    <source>
        <strain evidence="10 11">TW1</strain>
    </source>
</reference>
<keyword evidence="8" id="KW-0472">Membrane</keyword>
<evidence type="ECO:0000256" key="3">
    <source>
        <dbReference type="ARBA" id="ARBA00022475"/>
    </source>
</evidence>
<dbReference type="CDD" id="cd03215">
    <property type="entry name" value="ABC_Carb_Monos_II"/>
    <property type="match status" value="1"/>
</dbReference>
<dbReference type="InterPro" id="IPR017871">
    <property type="entry name" value="ABC_transporter-like_CS"/>
</dbReference>
<dbReference type="InterPro" id="IPR003593">
    <property type="entry name" value="AAA+_ATPase"/>
</dbReference>